<evidence type="ECO:0000256" key="9">
    <source>
        <dbReference type="SAM" id="Phobius"/>
    </source>
</evidence>
<keyword evidence="9" id="KW-1133">Transmembrane helix</keyword>
<comment type="caution">
    <text evidence="10">The sequence shown here is derived from an EMBL/GenBank/DDBJ whole genome shotgun (WGS) entry which is preliminary data.</text>
</comment>
<dbReference type="SUPFAM" id="SSF48264">
    <property type="entry name" value="Cytochrome P450"/>
    <property type="match status" value="1"/>
</dbReference>
<comment type="similarity">
    <text evidence="2 8">Belongs to the cytochrome P450 family.</text>
</comment>
<organism evidence="10 11">
    <name type="scientific">Cladophialophora chaetospira</name>
    <dbReference type="NCBI Taxonomy" id="386627"/>
    <lineage>
        <taxon>Eukaryota</taxon>
        <taxon>Fungi</taxon>
        <taxon>Dikarya</taxon>
        <taxon>Ascomycota</taxon>
        <taxon>Pezizomycotina</taxon>
        <taxon>Eurotiomycetes</taxon>
        <taxon>Chaetothyriomycetidae</taxon>
        <taxon>Chaetothyriales</taxon>
        <taxon>Herpotrichiellaceae</taxon>
        <taxon>Cladophialophora</taxon>
    </lineage>
</organism>
<dbReference type="GO" id="GO:0005506">
    <property type="term" value="F:iron ion binding"/>
    <property type="evidence" value="ECO:0007669"/>
    <property type="project" value="InterPro"/>
</dbReference>
<gene>
    <name evidence="10" type="ORF">H2200_007373</name>
</gene>
<feature type="binding site" description="axial binding residue" evidence="7">
    <location>
        <position position="476"/>
    </location>
    <ligand>
        <name>heme</name>
        <dbReference type="ChEBI" id="CHEBI:30413"/>
    </ligand>
    <ligandPart>
        <name>Fe</name>
        <dbReference type="ChEBI" id="CHEBI:18248"/>
    </ligandPart>
</feature>
<keyword evidence="3 7" id="KW-0479">Metal-binding</keyword>
<evidence type="ECO:0000256" key="6">
    <source>
        <dbReference type="ARBA" id="ARBA00023033"/>
    </source>
</evidence>
<dbReference type="GO" id="GO:0020037">
    <property type="term" value="F:heme binding"/>
    <property type="evidence" value="ECO:0007669"/>
    <property type="project" value="InterPro"/>
</dbReference>
<dbReference type="InterPro" id="IPR017972">
    <property type="entry name" value="Cyt_P450_CS"/>
</dbReference>
<keyword evidence="11" id="KW-1185">Reference proteome</keyword>
<evidence type="ECO:0000313" key="11">
    <source>
        <dbReference type="Proteomes" id="UP001172673"/>
    </source>
</evidence>
<evidence type="ECO:0000256" key="5">
    <source>
        <dbReference type="ARBA" id="ARBA00023004"/>
    </source>
</evidence>
<reference evidence="10" key="1">
    <citation type="submission" date="2022-10" db="EMBL/GenBank/DDBJ databases">
        <title>Culturing micro-colonial fungi from biological soil crusts in the Mojave desert and describing Neophaeococcomyces mojavensis, and introducing the new genera and species Taxawa tesnikishii.</title>
        <authorList>
            <person name="Kurbessoian T."/>
            <person name="Stajich J.E."/>
        </authorList>
    </citation>
    <scope>NUCLEOTIDE SEQUENCE</scope>
    <source>
        <strain evidence="10">TK_41</strain>
    </source>
</reference>
<evidence type="ECO:0000256" key="8">
    <source>
        <dbReference type="RuleBase" id="RU000461"/>
    </source>
</evidence>
<keyword evidence="9" id="KW-0472">Membrane</keyword>
<dbReference type="PANTHER" id="PTHR46300:SF2">
    <property type="entry name" value="CYTOCHROME P450 MONOOXYGENASE ALNH-RELATED"/>
    <property type="match status" value="1"/>
</dbReference>
<dbReference type="Pfam" id="PF00067">
    <property type="entry name" value="p450"/>
    <property type="match status" value="1"/>
</dbReference>
<dbReference type="Gene3D" id="1.10.630.10">
    <property type="entry name" value="Cytochrome P450"/>
    <property type="match status" value="1"/>
</dbReference>
<evidence type="ECO:0000256" key="7">
    <source>
        <dbReference type="PIRSR" id="PIRSR602401-1"/>
    </source>
</evidence>
<keyword evidence="4 8" id="KW-0560">Oxidoreductase</keyword>
<dbReference type="CDD" id="cd11065">
    <property type="entry name" value="CYP64-like"/>
    <property type="match status" value="1"/>
</dbReference>
<keyword evidence="9" id="KW-0812">Transmembrane</keyword>
<keyword evidence="5 7" id="KW-0408">Iron</keyword>
<dbReference type="PANTHER" id="PTHR46300">
    <property type="entry name" value="P450, PUTATIVE (EUROFUNG)-RELATED-RELATED"/>
    <property type="match status" value="1"/>
</dbReference>
<dbReference type="PRINTS" id="PR00463">
    <property type="entry name" value="EP450I"/>
</dbReference>
<evidence type="ECO:0000256" key="1">
    <source>
        <dbReference type="ARBA" id="ARBA00001971"/>
    </source>
</evidence>
<dbReference type="InterPro" id="IPR050364">
    <property type="entry name" value="Cytochrome_P450_fung"/>
</dbReference>
<dbReference type="GO" id="GO:0004497">
    <property type="term" value="F:monooxygenase activity"/>
    <property type="evidence" value="ECO:0007669"/>
    <property type="project" value="UniProtKB-KW"/>
</dbReference>
<keyword evidence="7 8" id="KW-0349">Heme</keyword>
<sequence length="569" mass="65459">MWLLETTRAAIIGHPSRSAICVLLLIVLHFLISRFLLPEEAQKRGLKAIPGPRTNLLGDNSFQFSPVSPFLAFQKWAKEFGPIFKVTIGSQTIISVNDPKLAKELFEKRGGKFSSRNSPHVGSELLSQGRRIAFIPSGAMHAAFRRQMHLVLSISRTKENHKIQELESRQALHELLQWAESPVVEQRSSYGDIQASFRRYTLSVMMTLGYGHRVKSLGEDAVKMVFEIMDDMSRTIQPGQYLVDIFPSLKKLPYFLRTWEHDVNRKLKWQWPFMKGLQDRTQYQMDLGIPNPGLVRALLERRKDLSEQERVEQFLDDRCMAYQAMTLMEAGADTTSIVLMNFTAAMLLNPHVMRKGQEAVDAIVPESRMPTFEDLPRMNYINQIVKEVMRWRAIINMAIPHSNPEEAEINGYHIPKNSIIFGNVWAMQHDPNHYKNPEAFYPERYDGNTKSTFESSLEADPMNRDHYVFGWGRRICPGIHLAEASVLLFAARLLWAFDMNLAKDGEGREIPVSCDPATAYYNSIITNPKVFPLSLKPRSQARAQTIRELYQDALKKWEEEKLDLFAEWE</sequence>
<evidence type="ECO:0008006" key="12">
    <source>
        <dbReference type="Google" id="ProtNLM"/>
    </source>
</evidence>
<feature type="transmembrane region" description="Helical" evidence="9">
    <location>
        <begin position="20"/>
        <end position="37"/>
    </location>
</feature>
<dbReference type="GO" id="GO:0016705">
    <property type="term" value="F:oxidoreductase activity, acting on paired donors, with incorporation or reduction of molecular oxygen"/>
    <property type="evidence" value="ECO:0007669"/>
    <property type="project" value="InterPro"/>
</dbReference>
<name>A0AA38X7N9_9EURO</name>
<dbReference type="InterPro" id="IPR002401">
    <property type="entry name" value="Cyt_P450_E_grp-I"/>
</dbReference>
<keyword evidence="6 8" id="KW-0503">Monooxygenase</keyword>
<dbReference type="AlphaFoldDB" id="A0AA38X7N9"/>
<evidence type="ECO:0000256" key="2">
    <source>
        <dbReference type="ARBA" id="ARBA00010617"/>
    </source>
</evidence>
<dbReference type="PROSITE" id="PS00086">
    <property type="entry name" value="CYTOCHROME_P450"/>
    <property type="match status" value="1"/>
</dbReference>
<evidence type="ECO:0000313" key="10">
    <source>
        <dbReference type="EMBL" id="KAJ9608385.1"/>
    </source>
</evidence>
<proteinExistence type="inferred from homology"/>
<dbReference type="EMBL" id="JAPDRK010000010">
    <property type="protein sequence ID" value="KAJ9608385.1"/>
    <property type="molecule type" value="Genomic_DNA"/>
</dbReference>
<dbReference type="Proteomes" id="UP001172673">
    <property type="component" value="Unassembled WGS sequence"/>
</dbReference>
<dbReference type="InterPro" id="IPR001128">
    <property type="entry name" value="Cyt_P450"/>
</dbReference>
<accession>A0AA38X7N9</accession>
<evidence type="ECO:0000256" key="4">
    <source>
        <dbReference type="ARBA" id="ARBA00023002"/>
    </source>
</evidence>
<comment type="cofactor">
    <cofactor evidence="1 7">
        <name>heme</name>
        <dbReference type="ChEBI" id="CHEBI:30413"/>
    </cofactor>
</comment>
<evidence type="ECO:0000256" key="3">
    <source>
        <dbReference type="ARBA" id="ARBA00022723"/>
    </source>
</evidence>
<protein>
    <recommendedName>
        <fullName evidence="12">Cytochrome P450</fullName>
    </recommendedName>
</protein>
<dbReference type="InterPro" id="IPR036396">
    <property type="entry name" value="Cyt_P450_sf"/>
</dbReference>